<dbReference type="GO" id="GO:0046872">
    <property type="term" value="F:metal ion binding"/>
    <property type="evidence" value="ECO:0007669"/>
    <property type="project" value="InterPro"/>
</dbReference>
<gene>
    <name evidence="5" type="ORF">IAA81_08325</name>
</gene>
<dbReference type="Gene3D" id="1.20.1090.10">
    <property type="entry name" value="Dehydroquinate synthase-like - alpha domain"/>
    <property type="match status" value="1"/>
</dbReference>
<reference evidence="5" key="2">
    <citation type="journal article" date="2021" name="PeerJ">
        <title>Extensive microbial diversity within the chicken gut microbiome revealed by metagenomics and culture.</title>
        <authorList>
            <person name="Gilroy R."/>
            <person name="Ravi A."/>
            <person name="Getino M."/>
            <person name="Pursley I."/>
            <person name="Horton D.L."/>
            <person name="Alikhan N.F."/>
            <person name="Baker D."/>
            <person name="Gharbi K."/>
            <person name="Hall N."/>
            <person name="Watson M."/>
            <person name="Adriaenssens E.M."/>
            <person name="Foster-Nyarko E."/>
            <person name="Jarju S."/>
            <person name="Secka A."/>
            <person name="Antonio M."/>
            <person name="Oren A."/>
            <person name="Chaudhuri R.R."/>
            <person name="La Ragione R."/>
            <person name="Hildebrand F."/>
            <person name="Pallen M.J."/>
        </authorList>
    </citation>
    <scope>NUCLEOTIDE SEQUENCE</scope>
    <source>
        <strain evidence="5">10532</strain>
    </source>
</reference>
<comment type="similarity">
    <text evidence="1">Belongs to the iron-containing alcohol dehydrogenase family.</text>
</comment>
<evidence type="ECO:0000313" key="6">
    <source>
        <dbReference type="Proteomes" id="UP000823638"/>
    </source>
</evidence>
<dbReference type="InterPro" id="IPR039697">
    <property type="entry name" value="Alcohol_dehydrogenase_Fe"/>
</dbReference>
<dbReference type="InterPro" id="IPR056798">
    <property type="entry name" value="ADH_Fe_C"/>
</dbReference>
<name>A0A9D9HQ75_9SPIR</name>
<dbReference type="SUPFAM" id="SSF56796">
    <property type="entry name" value="Dehydroquinate synthase-like"/>
    <property type="match status" value="1"/>
</dbReference>
<reference evidence="5" key="1">
    <citation type="submission" date="2020-10" db="EMBL/GenBank/DDBJ databases">
        <authorList>
            <person name="Gilroy R."/>
        </authorList>
    </citation>
    <scope>NUCLEOTIDE SEQUENCE</scope>
    <source>
        <strain evidence="5">10532</strain>
    </source>
</reference>
<feature type="domain" description="Alcohol dehydrogenase iron-type/glycerol dehydrogenase GldA" evidence="3">
    <location>
        <begin position="11"/>
        <end position="152"/>
    </location>
</feature>
<evidence type="ECO:0000313" key="5">
    <source>
        <dbReference type="EMBL" id="MBO8458212.1"/>
    </source>
</evidence>
<dbReference type="PANTHER" id="PTHR11496">
    <property type="entry name" value="ALCOHOL DEHYDROGENASE"/>
    <property type="match status" value="1"/>
</dbReference>
<dbReference type="EMBL" id="JADIMM010000094">
    <property type="protein sequence ID" value="MBO8458212.1"/>
    <property type="molecule type" value="Genomic_DNA"/>
</dbReference>
<dbReference type="Pfam" id="PF25137">
    <property type="entry name" value="ADH_Fe_C"/>
    <property type="match status" value="1"/>
</dbReference>
<dbReference type="GO" id="GO:0004022">
    <property type="term" value="F:alcohol dehydrogenase (NAD+) activity"/>
    <property type="evidence" value="ECO:0007669"/>
    <property type="project" value="TreeGrafter"/>
</dbReference>
<comment type="caution">
    <text evidence="5">The sequence shown here is derived from an EMBL/GenBank/DDBJ whole genome shotgun (WGS) entry which is preliminary data.</text>
</comment>
<dbReference type="PANTHER" id="PTHR11496:SF102">
    <property type="entry name" value="ALCOHOL DEHYDROGENASE 4"/>
    <property type="match status" value="1"/>
</dbReference>
<sequence length="382" mass="41496">MTDFIFRIQPNIMLGTHIISRVGQSILDYGSKFMLLCDPVLRDVDLIDKVVDSLEEKQISLFVFDEIPSSATSEALEQALSLARGAYVDGIITLGGIKTASLGRSVAALYHETGLLYDYLDGKPATTDPLPFFSIMTTCRDPFLFTEFTPVIDGRNRQIKLLKIKSGFTKIVFSDPNLFGTLPKNTSISILMDTLSLAIEAYISTKSNFFSDTVLEKSIELLTQSLDATLALSSVASPATLAAQGGILAALGCGMTSPGASTALALSVNARYKISKSLVSTIMLPYLLEDSINSRVEKLDRISKIMGAGRDGMTKEESAQALITHLRDLLAQTNMPTRLKDLNLAIEDLVAAAEDVGSLEIMNFIPRALSTDDLFDLIKQAF</sequence>
<dbReference type="CDD" id="cd14864">
    <property type="entry name" value="Fe-ADH-like"/>
    <property type="match status" value="1"/>
</dbReference>
<dbReference type="AlphaFoldDB" id="A0A9D9HQ75"/>
<evidence type="ECO:0000259" key="3">
    <source>
        <dbReference type="Pfam" id="PF00465"/>
    </source>
</evidence>
<dbReference type="Gene3D" id="3.40.50.1970">
    <property type="match status" value="1"/>
</dbReference>
<evidence type="ECO:0000259" key="4">
    <source>
        <dbReference type="Pfam" id="PF25137"/>
    </source>
</evidence>
<protein>
    <submittedName>
        <fullName evidence="5">Iron-containing alcohol dehydrogenase</fullName>
    </submittedName>
</protein>
<dbReference type="Pfam" id="PF00465">
    <property type="entry name" value="Fe-ADH"/>
    <property type="match status" value="1"/>
</dbReference>
<evidence type="ECO:0000256" key="1">
    <source>
        <dbReference type="ARBA" id="ARBA00007358"/>
    </source>
</evidence>
<dbReference type="InterPro" id="IPR001670">
    <property type="entry name" value="ADH_Fe/GldA"/>
</dbReference>
<dbReference type="Proteomes" id="UP000823638">
    <property type="component" value="Unassembled WGS sequence"/>
</dbReference>
<accession>A0A9D9HQ75</accession>
<proteinExistence type="inferred from homology"/>
<keyword evidence="2" id="KW-0560">Oxidoreductase</keyword>
<organism evidence="5 6">
    <name type="scientific">Candidatus Gallitreponema excrementavium</name>
    <dbReference type="NCBI Taxonomy" id="2840840"/>
    <lineage>
        <taxon>Bacteria</taxon>
        <taxon>Pseudomonadati</taxon>
        <taxon>Spirochaetota</taxon>
        <taxon>Spirochaetia</taxon>
        <taxon>Spirochaetales</taxon>
        <taxon>Candidatus Gallitreponema</taxon>
    </lineage>
</organism>
<feature type="domain" description="Fe-containing alcohol dehydrogenase-like C-terminal" evidence="4">
    <location>
        <begin position="192"/>
        <end position="382"/>
    </location>
</feature>
<evidence type="ECO:0000256" key="2">
    <source>
        <dbReference type="ARBA" id="ARBA00023002"/>
    </source>
</evidence>